<evidence type="ECO:0000313" key="3">
    <source>
        <dbReference type="Proteomes" id="UP000324897"/>
    </source>
</evidence>
<evidence type="ECO:0000256" key="1">
    <source>
        <dbReference type="SAM" id="MobiDB-lite"/>
    </source>
</evidence>
<feature type="non-terminal residue" evidence="2">
    <location>
        <position position="1"/>
    </location>
</feature>
<sequence length="165" mass="17787">MRMSRRPPPYEALAPSEPARPRPPPSSTPCPIGGGATAPIRAEAAQSGHHPTSVQGMPRSTASSHGYPQVTPRHRRRPRRHGRGKSLDAATAPVVSFLQNPQLMQYNIHMLQEICLLELQQLEGLMVATGSESPVVVVLSGSMEPGFKRYLLIGALGLLAITSKE</sequence>
<feature type="compositionally biased region" description="Polar residues" evidence="1">
    <location>
        <begin position="49"/>
        <end position="66"/>
    </location>
</feature>
<dbReference type="Proteomes" id="UP000324897">
    <property type="component" value="Unassembled WGS sequence"/>
</dbReference>
<comment type="caution">
    <text evidence="2">The sequence shown here is derived from an EMBL/GenBank/DDBJ whole genome shotgun (WGS) entry which is preliminary data.</text>
</comment>
<accession>A0A5J9SCT6</accession>
<feature type="region of interest" description="Disordered" evidence="1">
    <location>
        <begin position="1"/>
        <end position="88"/>
    </location>
</feature>
<dbReference type="EMBL" id="RWGY01001081">
    <property type="protein sequence ID" value="TVT97080.1"/>
    <property type="molecule type" value="Genomic_DNA"/>
</dbReference>
<feature type="compositionally biased region" description="Basic residues" evidence="1">
    <location>
        <begin position="72"/>
        <end position="84"/>
    </location>
</feature>
<name>A0A5J9SCT6_9POAL</name>
<gene>
    <name evidence="2" type="ORF">EJB05_57689</name>
</gene>
<dbReference type="Gramene" id="TVT97080">
    <property type="protein sequence ID" value="TVT97080"/>
    <property type="gene ID" value="EJB05_57689"/>
</dbReference>
<protein>
    <submittedName>
        <fullName evidence="2">Uncharacterized protein</fullName>
    </submittedName>
</protein>
<organism evidence="2 3">
    <name type="scientific">Eragrostis curvula</name>
    <name type="common">weeping love grass</name>
    <dbReference type="NCBI Taxonomy" id="38414"/>
    <lineage>
        <taxon>Eukaryota</taxon>
        <taxon>Viridiplantae</taxon>
        <taxon>Streptophyta</taxon>
        <taxon>Embryophyta</taxon>
        <taxon>Tracheophyta</taxon>
        <taxon>Spermatophyta</taxon>
        <taxon>Magnoliopsida</taxon>
        <taxon>Liliopsida</taxon>
        <taxon>Poales</taxon>
        <taxon>Poaceae</taxon>
        <taxon>PACMAD clade</taxon>
        <taxon>Chloridoideae</taxon>
        <taxon>Eragrostideae</taxon>
        <taxon>Eragrostidinae</taxon>
        <taxon>Eragrostis</taxon>
    </lineage>
</organism>
<evidence type="ECO:0000313" key="2">
    <source>
        <dbReference type="EMBL" id="TVT97080.1"/>
    </source>
</evidence>
<feature type="compositionally biased region" description="Pro residues" evidence="1">
    <location>
        <begin position="1"/>
        <end position="10"/>
    </location>
</feature>
<dbReference type="AlphaFoldDB" id="A0A5J9SCT6"/>
<reference evidence="2 3" key="1">
    <citation type="journal article" date="2019" name="Sci. Rep.">
        <title>A high-quality genome of Eragrostis curvula grass provides insights into Poaceae evolution and supports new strategies to enhance forage quality.</title>
        <authorList>
            <person name="Carballo J."/>
            <person name="Santos B.A.C.M."/>
            <person name="Zappacosta D."/>
            <person name="Garbus I."/>
            <person name="Selva J.P."/>
            <person name="Gallo C.A."/>
            <person name="Diaz A."/>
            <person name="Albertini E."/>
            <person name="Caccamo M."/>
            <person name="Echenique V."/>
        </authorList>
    </citation>
    <scope>NUCLEOTIDE SEQUENCE [LARGE SCALE GENOMIC DNA]</scope>
    <source>
        <strain evidence="3">cv. Victoria</strain>
        <tissue evidence="2">Leaf</tissue>
    </source>
</reference>
<keyword evidence="3" id="KW-1185">Reference proteome</keyword>
<proteinExistence type="predicted"/>